<evidence type="ECO:0000313" key="1">
    <source>
        <dbReference type="EMBL" id="JAD71710.1"/>
    </source>
</evidence>
<dbReference type="EMBL" id="GBRH01226185">
    <property type="protein sequence ID" value="JAD71710.1"/>
    <property type="molecule type" value="Transcribed_RNA"/>
</dbReference>
<organism evidence="1">
    <name type="scientific">Arundo donax</name>
    <name type="common">Giant reed</name>
    <name type="synonym">Donax arundinaceus</name>
    <dbReference type="NCBI Taxonomy" id="35708"/>
    <lineage>
        <taxon>Eukaryota</taxon>
        <taxon>Viridiplantae</taxon>
        <taxon>Streptophyta</taxon>
        <taxon>Embryophyta</taxon>
        <taxon>Tracheophyta</taxon>
        <taxon>Spermatophyta</taxon>
        <taxon>Magnoliopsida</taxon>
        <taxon>Liliopsida</taxon>
        <taxon>Poales</taxon>
        <taxon>Poaceae</taxon>
        <taxon>PACMAD clade</taxon>
        <taxon>Arundinoideae</taxon>
        <taxon>Arundineae</taxon>
        <taxon>Arundo</taxon>
    </lineage>
</organism>
<proteinExistence type="predicted"/>
<accession>A0A0A9CEA7</accession>
<reference evidence="1" key="1">
    <citation type="submission" date="2014-09" db="EMBL/GenBank/DDBJ databases">
        <authorList>
            <person name="Magalhaes I.L.F."/>
            <person name="Oliveira U."/>
            <person name="Santos F.R."/>
            <person name="Vidigal T.H.D.A."/>
            <person name="Brescovit A.D."/>
            <person name="Santos A.J."/>
        </authorList>
    </citation>
    <scope>NUCLEOTIDE SEQUENCE</scope>
    <source>
        <tissue evidence="1">Shoot tissue taken approximately 20 cm above the soil surface</tissue>
    </source>
</reference>
<dbReference type="AlphaFoldDB" id="A0A0A9CEA7"/>
<sequence length="29" mass="2986">MLGVGARKRRGGAWLASMAAAAILEMLLA</sequence>
<name>A0A0A9CEA7_ARUDO</name>
<protein>
    <submittedName>
        <fullName evidence="1">Uncharacterized protein</fullName>
    </submittedName>
</protein>
<reference evidence="1" key="2">
    <citation type="journal article" date="2015" name="Data Brief">
        <title>Shoot transcriptome of the giant reed, Arundo donax.</title>
        <authorList>
            <person name="Barrero R.A."/>
            <person name="Guerrero F.D."/>
            <person name="Moolhuijzen P."/>
            <person name="Goolsby J.A."/>
            <person name="Tidwell J."/>
            <person name="Bellgard S.E."/>
            <person name="Bellgard M.I."/>
        </authorList>
    </citation>
    <scope>NUCLEOTIDE SEQUENCE</scope>
    <source>
        <tissue evidence="1">Shoot tissue taken approximately 20 cm above the soil surface</tissue>
    </source>
</reference>